<evidence type="ECO:0000313" key="3">
    <source>
        <dbReference type="Proteomes" id="UP000558997"/>
    </source>
</evidence>
<evidence type="ECO:0000313" key="2">
    <source>
        <dbReference type="EMBL" id="MBB5980326.1"/>
    </source>
</evidence>
<accession>A0A841DU86</accession>
<dbReference type="AlphaFoldDB" id="A0A841DU86"/>
<sequence length="79" mass="8669">MRPTTVPAFAVWATVPAVKALAVAVRATRAPTVNVRAVAVWVAVTAVPVLLGVVRVVGGWGGLRFRYWWLWGWCWRGLV</sequence>
<keyword evidence="1" id="KW-1133">Transmembrane helix</keyword>
<gene>
    <name evidence="2" type="ORF">HDA44_003667</name>
</gene>
<feature type="transmembrane region" description="Helical" evidence="1">
    <location>
        <begin position="38"/>
        <end position="58"/>
    </location>
</feature>
<dbReference type="EMBL" id="JACHNF010000001">
    <property type="protein sequence ID" value="MBB5980326.1"/>
    <property type="molecule type" value="Genomic_DNA"/>
</dbReference>
<comment type="caution">
    <text evidence="2">The sequence shown here is derived from an EMBL/GenBank/DDBJ whole genome shotgun (WGS) entry which is preliminary data.</text>
</comment>
<proteinExistence type="predicted"/>
<reference evidence="2 3" key="1">
    <citation type="submission" date="2020-08" db="EMBL/GenBank/DDBJ databases">
        <title>Sequencing the genomes of 1000 actinobacteria strains.</title>
        <authorList>
            <person name="Klenk H.-P."/>
        </authorList>
    </citation>
    <scope>NUCLEOTIDE SEQUENCE [LARGE SCALE GENOMIC DNA]</scope>
    <source>
        <strain evidence="2 3">DSM 17294</strain>
    </source>
</reference>
<name>A0A841DU86_9ACTN</name>
<keyword evidence="1" id="KW-0812">Transmembrane</keyword>
<organism evidence="2 3">
    <name type="scientific">Kribbella solani</name>
    <dbReference type="NCBI Taxonomy" id="236067"/>
    <lineage>
        <taxon>Bacteria</taxon>
        <taxon>Bacillati</taxon>
        <taxon>Actinomycetota</taxon>
        <taxon>Actinomycetes</taxon>
        <taxon>Propionibacteriales</taxon>
        <taxon>Kribbellaceae</taxon>
        <taxon>Kribbella</taxon>
    </lineage>
</organism>
<keyword evidence="3" id="KW-1185">Reference proteome</keyword>
<keyword evidence="1" id="KW-0472">Membrane</keyword>
<evidence type="ECO:0000256" key="1">
    <source>
        <dbReference type="SAM" id="Phobius"/>
    </source>
</evidence>
<protein>
    <submittedName>
        <fullName evidence="2">Uncharacterized protein</fullName>
    </submittedName>
</protein>
<dbReference type="Proteomes" id="UP000558997">
    <property type="component" value="Unassembled WGS sequence"/>
</dbReference>